<proteinExistence type="predicted"/>
<dbReference type="EMBL" id="PXWF02000092">
    <property type="protein sequence ID" value="PWF49351.1"/>
    <property type="molecule type" value="Genomic_DNA"/>
</dbReference>
<evidence type="ECO:0000313" key="2">
    <source>
        <dbReference type="EMBL" id="PWF49351.1"/>
    </source>
</evidence>
<dbReference type="RefSeq" id="WP_106756724.1">
    <property type="nucleotide sequence ID" value="NZ_PXWF02000092.1"/>
</dbReference>
<sequence length="73" mass="7369">MNPVKIIGALLIVAGVLGLAFGGFSFTKETHKANIGPINLSVEEKESVNIPLWASIAAIAAGAGVLLIGAKKG</sequence>
<reference evidence="2 3" key="1">
    <citation type="submission" date="2018-04" db="EMBL/GenBank/DDBJ databases">
        <title>Massilia violaceinigra sp. nov., a novel purple-pigmented bacterium isolated from Tianshan glacier, Xinjiang, China.</title>
        <authorList>
            <person name="Wang H."/>
        </authorList>
    </citation>
    <scope>NUCLEOTIDE SEQUENCE [LARGE SCALE GENOMIC DNA]</scope>
    <source>
        <strain evidence="2 3">B448-2</strain>
    </source>
</reference>
<evidence type="ECO:0000313" key="3">
    <source>
        <dbReference type="Proteomes" id="UP000241421"/>
    </source>
</evidence>
<protein>
    <recommendedName>
        <fullName evidence="4">DUF3185 domain-containing protein</fullName>
    </recommendedName>
</protein>
<comment type="caution">
    <text evidence="2">The sequence shown here is derived from an EMBL/GenBank/DDBJ whole genome shotgun (WGS) entry which is preliminary data.</text>
</comment>
<dbReference type="Proteomes" id="UP000241421">
    <property type="component" value="Unassembled WGS sequence"/>
</dbReference>
<dbReference type="AlphaFoldDB" id="A0A2U2HPB6"/>
<keyword evidence="3" id="KW-1185">Reference proteome</keyword>
<keyword evidence="1" id="KW-0812">Transmembrane</keyword>
<accession>A0A2U2HPB6</accession>
<organism evidence="2 3">
    <name type="scientific">Massilia glaciei</name>
    <dbReference type="NCBI Taxonomy" id="1524097"/>
    <lineage>
        <taxon>Bacteria</taxon>
        <taxon>Pseudomonadati</taxon>
        <taxon>Pseudomonadota</taxon>
        <taxon>Betaproteobacteria</taxon>
        <taxon>Burkholderiales</taxon>
        <taxon>Oxalobacteraceae</taxon>
        <taxon>Telluria group</taxon>
        <taxon>Massilia</taxon>
    </lineage>
</organism>
<evidence type="ECO:0008006" key="4">
    <source>
        <dbReference type="Google" id="ProtNLM"/>
    </source>
</evidence>
<keyword evidence="1" id="KW-0472">Membrane</keyword>
<keyword evidence="1" id="KW-1133">Transmembrane helix</keyword>
<evidence type="ECO:0000256" key="1">
    <source>
        <dbReference type="SAM" id="Phobius"/>
    </source>
</evidence>
<gene>
    <name evidence="2" type="ORF">C7C56_006905</name>
</gene>
<feature type="transmembrane region" description="Helical" evidence="1">
    <location>
        <begin position="50"/>
        <end position="70"/>
    </location>
</feature>
<name>A0A2U2HPB6_9BURK</name>